<evidence type="ECO:0000256" key="1">
    <source>
        <dbReference type="ARBA" id="ARBA00005446"/>
    </source>
</evidence>
<evidence type="ECO:0000256" key="6">
    <source>
        <dbReference type="SAM" id="MobiDB-lite"/>
    </source>
</evidence>
<feature type="non-terminal residue" evidence="8">
    <location>
        <position position="276"/>
    </location>
</feature>
<evidence type="ECO:0000313" key="9">
    <source>
        <dbReference type="Proteomes" id="UP000774617"/>
    </source>
</evidence>
<comment type="caution">
    <text evidence="8">The sequence shown here is derived from an EMBL/GenBank/DDBJ whole genome shotgun (WGS) entry which is preliminary data.</text>
</comment>
<evidence type="ECO:0000259" key="7">
    <source>
        <dbReference type="Pfam" id="PF00270"/>
    </source>
</evidence>
<gene>
    <name evidence="8" type="ORF">B0J12DRAFT_635351</name>
</gene>
<name>A0ABQ8FS75_9PEZI</name>
<reference evidence="8 9" key="1">
    <citation type="journal article" date="2021" name="Nat. Commun.">
        <title>Genetic determinants of endophytism in the Arabidopsis root mycobiome.</title>
        <authorList>
            <person name="Mesny F."/>
            <person name="Miyauchi S."/>
            <person name="Thiergart T."/>
            <person name="Pickel B."/>
            <person name="Atanasova L."/>
            <person name="Karlsson M."/>
            <person name="Huettel B."/>
            <person name="Barry K.W."/>
            <person name="Haridas S."/>
            <person name="Chen C."/>
            <person name="Bauer D."/>
            <person name="Andreopoulos W."/>
            <person name="Pangilinan J."/>
            <person name="LaButti K."/>
            <person name="Riley R."/>
            <person name="Lipzen A."/>
            <person name="Clum A."/>
            <person name="Drula E."/>
            <person name="Henrissat B."/>
            <person name="Kohler A."/>
            <person name="Grigoriev I.V."/>
            <person name="Martin F.M."/>
            <person name="Hacquard S."/>
        </authorList>
    </citation>
    <scope>NUCLEOTIDE SEQUENCE [LARGE SCALE GENOMIC DNA]</scope>
    <source>
        <strain evidence="8 9">MPI-SDFR-AT-0080</strain>
    </source>
</reference>
<dbReference type="PANTHER" id="PTHR13710:SF105">
    <property type="entry name" value="ATP-DEPENDENT DNA HELICASE Q1"/>
    <property type="match status" value="1"/>
</dbReference>
<dbReference type="InterPro" id="IPR011545">
    <property type="entry name" value="DEAD/DEAH_box_helicase_dom"/>
</dbReference>
<dbReference type="Proteomes" id="UP000774617">
    <property type="component" value="Unassembled WGS sequence"/>
</dbReference>
<comment type="similarity">
    <text evidence="1">Belongs to the helicase family. RecQ subfamily.</text>
</comment>
<evidence type="ECO:0000256" key="4">
    <source>
        <dbReference type="ARBA" id="ARBA00034617"/>
    </source>
</evidence>
<dbReference type="EMBL" id="JAGTJR010000066">
    <property type="protein sequence ID" value="KAH7020666.1"/>
    <property type="molecule type" value="Genomic_DNA"/>
</dbReference>
<protein>
    <recommendedName>
        <fullName evidence="5">DNA 3'-5' helicase</fullName>
        <ecNumber evidence="5">5.6.2.4</ecNumber>
    </recommendedName>
</protein>
<organism evidence="8 9">
    <name type="scientific">Macrophomina phaseolina</name>
    <dbReference type="NCBI Taxonomy" id="35725"/>
    <lineage>
        <taxon>Eukaryota</taxon>
        <taxon>Fungi</taxon>
        <taxon>Dikarya</taxon>
        <taxon>Ascomycota</taxon>
        <taxon>Pezizomycotina</taxon>
        <taxon>Dothideomycetes</taxon>
        <taxon>Dothideomycetes incertae sedis</taxon>
        <taxon>Botryosphaeriales</taxon>
        <taxon>Botryosphaeriaceae</taxon>
        <taxon>Macrophomina</taxon>
    </lineage>
</organism>
<proteinExistence type="inferred from homology"/>
<sequence>MVGGGFSRGYQDEGGEVEEAEADDALELQSGRTTAIGTIHYGVPVDIVKHLSVRSLETFRPLSERWHHFLGLASSSGEGEGEGEGGSKENRAGYKRKKGDIKKMEKRKNDGGESGNKKEGEGEDREGRIIERRKRIRRENRERRKFEDKELRMAIRQALGKSEVEDVRFRSPEQERALHAVLDGQTPLVVVLPTGGGKSLLFMAAACLERGDAGVMVVVVPFRALVGDVLRRLRSSGIDCLEWQHGEVNPAAVVVVSADVAASWGFLSYASLLAGQ</sequence>
<dbReference type="Pfam" id="PF00270">
    <property type="entry name" value="DEAD"/>
    <property type="match status" value="1"/>
</dbReference>
<feature type="region of interest" description="Disordered" evidence="6">
    <location>
        <begin position="1"/>
        <end position="20"/>
    </location>
</feature>
<feature type="domain" description="DEAD/DEAH-box helicase" evidence="7">
    <location>
        <begin position="172"/>
        <end position="239"/>
    </location>
</feature>
<evidence type="ECO:0000313" key="8">
    <source>
        <dbReference type="EMBL" id="KAH7020666.1"/>
    </source>
</evidence>
<evidence type="ECO:0000256" key="5">
    <source>
        <dbReference type="ARBA" id="ARBA00034808"/>
    </source>
</evidence>
<evidence type="ECO:0000256" key="3">
    <source>
        <dbReference type="ARBA" id="ARBA00023235"/>
    </source>
</evidence>
<feature type="region of interest" description="Disordered" evidence="6">
    <location>
        <begin position="73"/>
        <end position="125"/>
    </location>
</feature>
<dbReference type="SUPFAM" id="SSF52540">
    <property type="entry name" value="P-loop containing nucleoside triphosphate hydrolases"/>
    <property type="match status" value="1"/>
</dbReference>
<accession>A0ABQ8FS75</accession>
<keyword evidence="2" id="KW-0238">DNA-binding</keyword>
<keyword evidence="9" id="KW-1185">Reference proteome</keyword>
<feature type="compositionally biased region" description="Basic and acidic residues" evidence="6">
    <location>
        <begin position="101"/>
        <end position="125"/>
    </location>
</feature>
<dbReference type="InterPro" id="IPR027417">
    <property type="entry name" value="P-loop_NTPase"/>
</dbReference>
<comment type="catalytic activity">
    <reaction evidence="4">
        <text>Couples ATP hydrolysis with the unwinding of duplex DNA by translocating in the 3'-5' direction.</text>
        <dbReference type="EC" id="5.6.2.4"/>
    </reaction>
</comment>
<keyword evidence="3" id="KW-0413">Isomerase</keyword>
<dbReference type="Gene3D" id="3.40.50.300">
    <property type="entry name" value="P-loop containing nucleotide triphosphate hydrolases"/>
    <property type="match status" value="1"/>
</dbReference>
<dbReference type="EC" id="5.6.2.4" evidence="5"/>
<evidence type="ECO:0000256" key="2">
    <source>
        <dbReference type="ARBA" id="ARBA00023125"/>
    </source>
</evidence>
<dbReference type="PANTHER" id="PTHR13710">
    <property type="entry name" value="DNA HELICASE RECQ FAMILY MEMBER"/>
    <property type="match status" value="1"/>
</dbReference>